<dbReference type="Proteomes" id="UP001352263">
    <property type="component" value="Unassembled WGS sequence"/>
</dbReference>
<dbReference type="RefSeq" id="WP_326509363.1">
    <property type="nucleotide sequence ID" value="NZ_JAWIIV010000034.1"/>
</dbReference>
<sequence>MSPVALSHLQALHYWLRNDASGWDIALPENEVVAAGKEYPPFPLYRDGLLICMVESPEEMFERIGDAKLTHKYEKLVNEDPDNPLA</sequence>
<keyword evidence="2" id="KW-1185">Reference proteome</keyword>
<name>A0ABU6JHM7_9BURK</name>
<evidence type="ECO:0000313" key="2">
    <source>
        <dbReference type="Proteomes" id="UP001352263"/>
    </source>
</evidence>
<proteinExistence type="predicted"/>
<organism evidence="1 2">
    <name type="scientific">Noviherbaspirillum album</name>
    <dbReference type="NCBI Taxonomy" id="3080276"/>
    <lineage>
        <taxon>Bacteria</taxon>
        <taxon>Pseudomonadati</taxon>
        <taxon>Pseudomonadota</taxon>
        <taxon>Betaproteobacteria</taxon>
        <taxon>Burkholderiales</taxon>
        <taxon>Oxalobacteraceae</taxon>
        <taxon>Noviherbaspirillum</taxon>
    </lineage>
</organism>
<protein>
    <submittedName>
        <fullName evidence="1">Uncharacterized protein</fullName>
    </submittedName>
</protein>
<reference evidence="1 2" key="1">
    <citation type="submission" date="2023-10" db="EMBL/GenBank/DDBJ databases">
        <title>Noviherbaspirillum sp. CPCC 100848 genome assembly.</title>
        <authorList>
            <person name="Li X.Y."/>
            <person name="Fang X.M."/>
        </authorList>
    </citation>
    <scope>NUCLEOTIDE SEQUENCE [LARGE SCALE GENOMIC DNA]</scope>
    <source>
        <strain evidence="1 2">CPCC 100848</strain>
    </source>
</reference>
<accession>A0ABU6JHM7</accession>
<comment type="caution">
    <text evidence="1">The sequence shown here is derived from an EMBL/GenBank/DDBJ whole genome shotgun (WGS) entry which is preliminary data.</text>
</comment>
<evidence type="ECO:0000313" key="1">
    <source>
        <dbReference type="EMBL" id="MEC4722697.1"/>
    </source>
</evidence>
<dbReference type="EMBL" id="JAWIIV010000034">
    <property type="protein sequence ID" value="MEC4722697.1"/>
    <property type="molecule type" value="Genomic_DNA"/>
</dbReference>
<gene>
    <name evidence="1" type="ORF">RY831_26375</name>
</gene>